<protein>
    <submittedName>
        <fullName evidence="2">Uncharacterized protein</fullName>
    </submittedName>
</protein>
<name>A0A2R6AW51_9ARCH</name>
<gene>
    <name evidence="2" type="ORF">B9Q08_04505</name>
</gene>
<evidence type="ECO:0000256" key="1">
    <source>
        <dbReference type="SAM" id="MobiDB-lite"/>
    </source>
</evidence>
<accession>A0A2R6AW51</accession>
<evidence type="ECO:0000313" key="3">
    <source>
        <dbReference type="Proteomes" id="UP000240490"/>
    </source>
</evidence>
<dbReference type="AlphaFoldDB" id="A0A2R6AW51"/>
<proteinExistence type="predicted"/>
<organism evidence="2 3">
    <name type="scientific">Candidatus Marsarchaeota G2 archaeon ECH_B_SAG-M15</name>
    <dbReference type="NCBI Taxonomy" id="1978162"/>
    <lineage>
        <taxon>Archaea</taxon>
        <taxon>Candidatus Marsarchaeota</taxon>
        <taxon>Candidatus Marsarchaeota group 2</taxon>
    </lineage>
</organism>
<dbReference type="Proteomes" id="UP000240490">
    <property type="component" value="Unassembled WGS sequence"/>
</dbReference>
<comment type="caution">
    <text evidence="2">The sequence shown here is derived from an EMBL/GenBank/DDBJ whole genome shotgun (WGS) entry which is preliminary data.</text>
</comment>
<sequence>MVASCFMPGVELSFSYWFHASNIVTVYRDGVSVESPLTIVVNATFQNTNGSGVALPQVSIVGATYTVTNASNGVEYAIRTGSPRPPSGYTIAGGSIVAGLILATALYKRAEKGNRSAKPAPTQPPPIPETSDVRAEGTLLSPKRFYLDRYVQIPRSAA</sequence>
<evidence type="ECO:0000313" key="2">
    <source>
        <dbReference type="EMBL" id="PSN90558.1"/>
    </source>
</evidence>
<feature type="region of interest" description="Disordered" evidence="1">
    <location>
        <begin position="112"/>
        <end position="138"/>
    </location>
</feature>
<dbReference type="EMBL" id="NEXJ01000078">
    <property type="protein sequence ID" value="PSN90558.1"/>
    <property type="molecule type" value="Genomic_DNA"/>
</dbReference>
<reference evidence="2 3" key="1">
    <citation type="submission" date="2017-04" db="EMBL/GenBank/DDBJ databases">
        <title>Novel microbial lineages endemic to geothermal iron-oxide mats fill important gaps in the evolutionary history of Archaea.</title>
        <authorList>
            <person name="Jay Z.J."/>
            <person name="Beam J.P."/>
            <person name="Dlakic M."/>
            <person name="Rusch D.B."/>
            <person name="Kozubal M.A."/>
            <person name="Inskeep W.P."/>
        </authorList>
    </citation>
    <scope>NUCLEOTIDE SEQUENCE [LARGE SCALE GENOMIC DNA]</scope>
    <source>
        <strain evidence="2">ECH_B_SAG-M15</strain>
    </source>
</reference>